<dbReference type="GO" id="GO:0022857">
    <property type="term" value="F:transmembrane transporter activity"/>
    <property type="evidence" value="ECO:0007669"/>
    <property type="project" value="InterPro"/>
</dbReference>
<evidence type="ECO:0000313" key="7">
    <source>
        <dbReference type="EMBL" id="GAG10340.1"/>
    </source>
</evidence>
<comment type="subcellular location">
    <subcellularLocation>
        <location evidence="1">Cell membrane</location>
        <topology evidence="1">Multi-pass membrane protein</topology>
    </subcellularLocation>
</comment>
<dbReference type="PANTHER" id="PTHR42770">
    <property type="entry name" value="AMINO ACID TRANSPORTER-RELATED"/>
    <property type="match status" value="1"/>
</dbReference>
<dbReference type="AlphaFoldDB" id="X0UX52"/>
<feature type="non-terminal residue" evidence="7">
    <location>
        <position position="174"/>
    </location>
</feature>
<evidence type="ECO:0000256" key="5">
    <source>
        <dbReference type="ARBA" id="ARBA00023136"/>
    </source>
</evidence>
<dbReference type="InterPro" id="IPR050367">
    <property type="entry name" value="APC_superfamily"/>
</dbReference>
<reference evidence="7" key="1">
    <citation type="journal article" date="2014" name="Front. Microbiol.">
        <title>High frequency of phylogenetically diverse reductive dehalogenase-homologous genes in deep subseafloor sedimentary metagenomes.</title>
        <authorList>
            <person name="Kawai M."/>
            <person name="Futagami T."/>
            <person name="Toyoda A."/>
            <person name="Takaki Y."/>
            <person name="Nishi S."/>
            <person name="Hori S."/>
            <person name="Arai W."/>
            <person name="Tsubouchi T."/>
            <person name="Morono Y."/>
            <person name="Uchiyama I."/>
            <person name="Ito T."/>
            <person name="Fujiyama A."/>
            <person name="Inagaki F."/>
            <person name="Takami H."/>
        </authorList>
    </citation>
    <scope>NUCLEOTIDE SEQUENCE</scope>
    <source>
        <strain evidence="7">Expedition CK06-06</strain>
    </source>
</reference>
<dbReference type="EMBL" id="BARS01024648">
    <property type="protein sequence ID" value="GAG10340.1"/>
    <property type="molecule type" value="Genomic_DNA"/>
</dbReference>
<dbReference type="Gene3D" id="1.20.1740.10">
    <property type="entry name" value="Amino acid/polyamine transporter I"/>
    <property type="match status" value="1"/>
</dbReference>
<accession>X0UX52</accession>
<dbReference type="InterPro" id="IPR002293">
    <property type="entry name" value="AA/rel_permease1"/>
</dbReference>
<evidence type="ECO:0000256" key="4">
    <source>
        <dbReference type="ARBA" id="ARBA00022989"/>
    </source>
</evidence>
<name>X0UX52_9ZZZZ</name>
<proteinExistence type="predicted"/>
<dbReference type="GO" id="GO:0005886">
    <property type="term" value="C:plasma membrane"/>
    <property type="evidence" value="ECO:0007669"/>
    <property type="project" value="UniProtKB-SubCell"/>
</dbReference>
<keyword evidence="5 6" id="KW-0472">Membrane</keyword>
<comment type="caution">
    <text evidence="7">The sequence shown here is derived from an EMBL/GenBank/DDBJ whole genome shotgun (WGS) entry which is preliminary data.</text>
</comment>
<sequence length="174" mass="18317">MSTSDTQHQPRRVLSGGFMMAAIIGGTIGLGILRTPGEVAAVVTNPMMFVSLWVLGGLFALLTAIVVAELMGMTPRSGGTYALVRRAYGPFSGFVIGWVDWLSFVADIALKAVVVTEFAALLIPAVRQWQTPLAIIVSSVFAALQLRGVALGAKIQEIAAVFIALIIVGFTVAL</sequence>
<keyword evidence="3 6" id="KW-0812">Transmembrane</keyword>
<gene>
    <name evidence="7" type="ORF">S01H1_39101</name>
</gene>
<feature type="transmembrane region" description="Helical" evidence="6">
    <location>
        <begin position="155"/>
        <end position="173"/>
    </location>
</feature>
<feature type="transmembrane region" description="Helical" evidence="6">
    <location>
        <begin position="133"/>
        <end position="149"/>
    </location>
</feature>
<evidence type="ECO:0000256" key="1">
    <source>
        <dbReference type="ARBA" id="ARBA00004651"/>
    </source>
</evidence>
<evidence type="ECO:0000256" key="2">
    <source>
        <dbReference type="ARBA" id="ARBA00022475"/>
    </source>
</evidence>
<feature type="transmembrane region" description="Helical" evidence="6">
    <location>
        <begin position="12"/>
        <end position="32"/>
    </location>
</feature>
<evidence type="ECO:0000256" key="3">
    <source>
        <dbReference type="ARBA" id="ARBA00022692"/>
    </source>
</evidence>
<evidence type="ECO:0008006" key="8">
    <source>
        <dbReference type="Google" id="ProtNLM"/>
    </source>
</evidence>
<dbReference type="Pfam" id="PF13520">
    <property type="entry name" value="AA_permease_2"/>
    <property type="match status" value="1"/>
</dbReference>
<keyword evidence="4 6" id="KW-1133">Transmembrane helix</keyword>
<dbReference type="PANTHER" id="PTHR42770:SF7">
    <property type="entry name" value="MEMBRANE PROTEIN"/>
    <property type="match status" value="1"/>
</dbReference>
<protein>
    <recommendedName>
        <fullName evidence="8">Amino acid permease/ SLC12A domain-containing protein</fullName>
    </recommendedName>
</protein>
<keyword evidence="2" id="KW-1003">Cell membrane</keyword>
<feature type="transmembrane region" description="Helical" evidence="6">
    <location>
        <begin position="52"/>
        <end position="71"/>
    </location>
</feature>
<organism evidence="7">
    <name type="scientific">marine sediment metagenome</name>
    <dbReference type="NCBI Taxonomy" id="412755"/>
    <lineage>
        <taxon>unclassified sequences</taxon>
        <taxon>metagenomes</taxon>
        <taxon>ecological metagenomes</taxon>
    </lineage>
</organism>
<evidence type="ECO:0000256" key="6">
    <source>
        <dbReference type="SAM" id="Phobius"/>
    </source>
</evidence>